<sequence length="256" mass="28561">MDVKYALREFGTSTCILALVDMENFFIGDRSFYEDFERPDDTPQYVLSVPFIRAEMPLERKWSVDDPLIVPGDVELVILDTSHNAIGHYDLNDVEISLASDGSAGRFRATTSLPPHAWAKPVWESWRIAPPATINKWWDIPVGQREGWVEVASHSRISTRSIGEEIVLDGRGIVDLASFFCAIGEAAHGPGGYLESNFMAFFDCLRRLPAKRIRWRDYAVAEEHLSKVLDGGAGPVRCIDLILGDFAAAGMPVTFE</sequence>
<dbReference type="InterPro" id="IPR035905">
    <property type="entry name" value="Barstar-like_sf"/>
</dbReference>
<evidence type="ECO:0000313" key="1">
    <source>
        <dbReference type="EMBL" id="MFB9472049.1"/>
    </source>
</evidence>
<evidence type="ECO:0008006" key="3">
    <source>
        <dbReference type="Google" id="ProtNLM"/>
    </source>
</evidence>
<dbReference type="Proteomes" id="UP001589568">
    <property type="component" value="Unassembled WGS sequence"/>
</dbReference>
<gene>
    <name evidence="1" type="ORF">ACFFR3_21250</name>
</gene>
<organism evidence="1 2">
    <name type="scientific">Nonomuraea salmonea</name>
    <dbReference type="NCBI Taxonomy" id="46181"/>
    <lineage>
        <taxon>Bacteria</taxon>
        <taxon>Bacillati</taxon>
        <taxon>Actinomycetota</taxon>
        <taxon>Actinomycetes</taxon>
        <taxon>Streptosporangiales</taxon>
        <taxon>Streptosporangiaceae</taxon>
        <taxon>Nonomuraea</taxon>
    </lineage>
</organism>
<proteinExistence type="predicted"/>
<evidence type="ECO:0000313" key="2">
    <source>
        <dbReference type="Proteomes" id="UP001589568"/>
    </source>
</evidence>
<protein>
    <recommendedName>
        <fullName evidence="3">Barstar (barnase inhibitor) domain-containing protein</fullName>
    </recommendedName>
</protein>
<comment type="caution">
    <text evidence="1">The sequence shown here is derived from an EMBL/GenBank/DDBJ whole genome shotgun (WGS) entry which is preliminary data.</text>
</comment>
<dbReference type="Gene3D" id="3.30.370.10">
    <property type="entry name" value="Barstar-like"/>
    <property type="match status" value="1"/>
</dbReference>
<accession>A0ABV5NP17</accession>
<keyword evidence="2" id="KW-1185">Reference proteome</keyword>
<reference evidence="1 2" key="1">
    <citation type="submission" date="2024-09" db="EMBL/GenBank/DDBJ databases">
        <authorList>
            <person name="Sun Q."/>
            <person name="Mori K."/>
        </authorList>
    </citation>
    <scope>NUCLEOTIDE SEQUENCE [LARGE SCALE GENOMIC DNA]</scope>
    <source>
        <strain evidence="1 2">JCM 3324</strain>
    </source>
</reference>
<name>A0ABV5NP17_9ACTN</name>
<dbReference type="EMBL" id="JBHMCF010000020">
    <property type="protein sequence ID" value="MFB9472049.1"/>
    <property type="molecule type" value="Genomic_DNA"/>
</dbReference>
<dbReference type="RefSeq" id="WP_364386026.1">
    <property type="nucleotide sequence ID" value="NZ_JBHMCF010000020.1"/>
</dbReference>